<name>A0A8J5MDP2_9STRA</name>
<comment type="caution">
    <text evidence="1">The sequence shown here is derived from an EMBL/GenBank/DDBJ whole genome shotgun (WGS) entry which is preliminary data.</text>
</comment>
<accession>A0A8J5MDP2</accession>
<dbReference type="EMBL" id="JAENGY010001256">
    <property type="protein sequence ID" value="KAG6950880.1"/>
    <property type="molecule type" value="Genomic_DNA"/>
</dbReference>
<evidence type="ECO:0000313" key="2">
    <source>
        <dbReference type="Proteomes" id="UP000709295"/>
    </source>
</evidence>
<evidence type="ECO:0000313" key="1">
    <source>
        <dbReference type="EMBL" id="KAG6950880.1"/>
    </source>
</evidence>
<organism evidence="1 2">
    <name type="scientific">Phytophthora aleatoria</name>
    <dbReference type="NCBI Taxonomy" id="2496075"/>
    <lineage>
        <taxon>Eukaryota</taxon>
        <taxon>Sar</taxon>
        <taxon>Stramenopiles</taxon>
        <taxon>Oomycota</taxon>
        <taxon>Peronosporomycetes</taxon>
        <taxon>Peronosporales</taxon>
        <taxon>Peronosporaceae</taxon>
        <taxon>Phytophthora</taxon>
    </lineage>
</organism>
<sequence length="363" mass="39422">MYEFRIRWAIELPVAMVSGELKPQEPEKTCSTQLQKLLDAGVPAAAFIETDTGPASGLEFIDASLEQLLGEVLISLCDFAAPGAVGLCVAVAKTAKTYLKLNLDDWDLTEQLVQHAGPMLSLMLSGSAICKWKDEARGLEEAFRCAQSVPLAITCWRVPYSVIGPVCSAIANIKSACDVTLDLQLLSSEPISTWGWLMHAMCCGFSRNNNEQNVAIIQASLTQTYLDVIEQVLKTRFPAPVIGSELHEYGYVDLQEGAEFLLTSEDSTLVATTACRCRAVHYTGTGIMASMARIVIPGYGLCTVKIGDGAVFIRDNAPQILFQEYQSYAMDYQVSATLSKGRRRPGSKCFGCDLPSTRGAHAL</sequence>
<dbReference type="AlphaFoldDB" id="A0A8J5MDP2"/>
<dbReference type="Proteomes" id="UP000709295">
    <property type="component" value="Unassembled WGS sequence"/>
</dbReference>
<reference evidence="1" key="1">
    <citation type="submission" date="2021-01" db="EMBL/GenBank/DDBJ databases">
        <title>Phytophthora aleatoria, a newly-described species from Pinus radiata is distinct from Phytophthora cactorum isolates based on comparative genomics.</title>
        <authorList>
            <person name="Mcdougal R."/>
            <person name="Panda P."/>
            <person name="Williams N."/>
            <person name="Studholme D.J."/>
        </authorList>
    </citation>
    <scope>NUCLEOTIDE SEQUENCE</scope>
    <source>
        <strain evidence="1">NZFS 4037</strain>
    </source>
</reference>
<protein>
    <submittedName>
        <fullName evidence="1">Uncharacterized protein</fullName>
    </submittedName>
</protein>
<proteinExistence type="predicted"/>
<gene>
    <name evidence="1" type="ORF">JG688_00013970</name>
</gene>
<keyword evidence="2" id="KW-1185">Reference proteome</keyword>